<protein>
    <submittedName>
        <fullName evidence="3">Uncharacterized protein</fullName>
    </submittedName>
</protein>
<feature type="compositionally biased region" description="Basic and acidic residues" evidence="1">
    <location>
        <begin position="189"/>
        <end position="203"/>
    </location>
</feature>
<feature type="compositionally biased region" description="Polar residues" evidence="1">
    <location>
        <begin position="227"/>
        <end position="238"/>
    </location>
</feature>
<gene>
    <name evidence="3" type="ORF">SMAR1039_LOCUS196</name>
</gene>
<evidence type="ECO:0000256" key="2">
    <source>
        <dbReference type="SAM" id="Phobius"/>
    </source>
</evidence>
<proteinExistence type="predicted"/>
<feature type="transmembrane region" description="Helical" evidence="2">
    <location>
        <begin position="116"/>
        <end position="137"/>
    </location>
</feature>
<keyword evidence="2" id="KW-1133">Transmembrane helix</keyword>
<feature type="compositionally biased region" description="Basic and acidic residues" evidence="1">
    <location>
        <begin position="41"/>
        <end position="50"/>
    </location>
</feature>
<evidence type="ECO:0000313" key="3">
    <source>
        <dbReference type="EMBL" id="CAD9312900.1"/>
    </source>
</evidence>
<accession>A0A7S1VW62</accession>
<evidence type="ECO:0000256" key="1">
    <source>
        <dbReference type="SAM" id="MobiDB-lite"/>
    </source>
</evidence>
<dbReference type="EMBL" id="HBGM01000309">
    <property type="protein sequence ID" value="CAD9312900.1"/>
    <property type="molecule type" value="Transcribed_RNA"/>
</dbReference>
<keyword evidence="2" id="KW-0472">Membrane</keyword>
<keyword evidence="2" id="KW-0812">Transmembrane</keyword>
<reference evidence="3" key="1">
    <citation type="submission" date="2021-01" db="EMBL/GenBank/DDBJ databases">
        <authorList>
            <person name="Corre E."/>
            <person name="Pelletier E."/>
            <person name="Niang G."/>
            <person name="Scheremetjew M."/>
            <person name="Finn R."/>
            <person name="Kale V."/>
            <person name="Holt S."/>
            <person name="Cochrane G."/>
            <person name="Meng A."/>
            <person name="Brown T."/>
            <person name="Cohen L."/>
        </authorList>
    </citation>
    <scope>NUCLEOTIDE SEQUENCE</scope>
    <source>
        <strain evidence="3">FE7</strain>
    </source>
</reference>
<feature type="region of interest" description="Disordered" evidence="1">
    <location>
        <begin position="1"/>
        <end position="73"/>
    </location>
</feature>
<sequence>MTWPWRKPNNFDGDGGTMASRNETVGTLNPSPSRDNAFTYEAHRRDHDGGDQGVEVSNSDVPHTTDRSLSGVDMPDNFYEGEDEDDDGHVEVVLGAHRMRGHVAAMFHSSQKSTKALIGLSLFIFVIFFFAGIGGIVSHNKEVAAMNFAVSQAIEECPEPSTKSNKSSSSSSPGSGTKSSKAPAAQSSRRLELLRGMNREIEVKQQVPMNLMRDTNKRNLAPRALTGKSTKGPHNSKGSKGPHNSKASKCKSPKDPTTAPTTAPSEVSNH</sequence>
<feature type="compositionally biased region" description="Low complexity" evidence="1">
    <location>
        <begin position="160"/>
        <end position="181"/>
    </location>
</feature>
<feature type="region of interest" description="Disordered" evidence="1">
    <location>
        <begin position="158"/>
        <end position="270"/>
    </location>
</feature>
<organism evidence="3">
    <name type="scientific">Skeletonema marinoi</name>
    <dbReference type="NCBI Taxonomy" id="267567"/>
    <lineage>
        <taxon>Eukaryota</taxon>
        <taxon>Sar</taxon>
        <taxon>Stramenopiles</taxon>
        <taxon>Ochrophyta</taxon>
        <taxon>Bacillariophyta</taxon>
        <taxon>Coscinodiscophyceae</taxon>
        <taxon>Thalassiosirophycidae</taxon>
        <taxon>Thalassiosirales</taxon>
        <taxon>Skeletonemataceae</taxon>
        <taxon>Skeletonema</taxon>
        <taxon>Skeletonema marinoi-dohrnii complex</taxon>
    </lineage>
</organism>
<feature type="compositionally biased region" description="Polar residues" evidence="1">
    <location>
        <begin position="19"/>
        <end position="36"/>
    </location>
</feature>
<name>A0A7S1VW62_9STRA</name>
<dbReference type="AlphaFoldDB" id="A0A7S1VW62"/>